<evidence type="ECO:0000313" key="2">
    <source>
        <dbReference type="EMBL" id="MFB9994555.1"/>
    </source>
</evidence>
<protein>
    <submittedName>
        <fullName evidence="2">GT4 family glycosyltransferase PelF</fullName>
    </submittedName>
</protein>
<name>A0ABV6B4C6_9DEIO</name>
<sequence length="490" mass="54243">MLKIALLCEGTYPHMQGGVSVWCDQLIAGLPEHSFDVYAISGQRISLEGWKLPPNVQRLVSVPLWDAPSWNEEAGSGRGWHNLDALDSAYSQLLYSLLIGTNDTGLFLAALRKIFEYAQLGDLTQALTTRRNTVQLYQMWRTYGRNSNVMERQGDLLLQPTLDDALQASVWLEHFLRPLSCPPPKVDVCHAASNGLSPLLAFTCKWAYGTPFVLTEHGIYLRERFLEMRHSAHTPAFKSFLMRFYRLLTSAAYQMADLITPGSHYNERWEVRNGADPDRIRPVYNGINPAFFPTPTEEPTAPTISWVGRIDPLKDLGTLIRAFGVVREAMPDARLRMFGAVPKGNEGYAQHCQAMIDQFGLKDAATFEGRIEDVVDAYHAGHMVALTSISEGFPYTLIEAMASGKATVATDVGGVTEALGSTGLIVPSRDYGAVAQASLTLLGNAGLRDSLGQAARTRVLSQFTLESFLHVYRHIYPHVVLKGAAGRWVQ</sequence>
<gene>
    <name evidence="2" type="primary">pelF</name>
    <name evidence="2" type="ORF">ACFFLM_21590</name>
</gene>
<reference evidence="2 3" key="1">
    <citation type="submission" date="2024-09" db="EMBL/GenBank/DDBJ databases">
        <authorList>
            <person name="Sun Q."/>
            <person name="Mori K."/>
        </authorList>
    </citation>
    <scope>NUCLEOTIDE SEQUENCE [LARGE SCALE GENOMIC DNA]</scope>
    <source>
        <strain evidence="2 3">JCM 13503</strain>
    </source>
</reference>
<proteinExistence type="predicted"/>
<dbReference type="Pfam" id="PF13692">
    <property type="entry name" value="Glyco_trans_1_4"/>
    <property type="match status" value="1"/>
</dbReference>
<dbReference type="PANTHER" id="PTHR12526:SF636">
    <property type="entry name" value="BLL3647 PROTEIN"/>
    <property type="match status" value="1"/>
</dbReference>
<evidence type="ECO:0000313" key="3">
    <source>
        <dbReference type="Proteomes" id="UP001589733"/>
    </source>
</evidence>
<dbReference type="RefSeq" id="WP_380015588.1">
    <property type="nucleotide sequence ID" value="NZ_JBHLYR010000063.1"/>
</dbReference>
<dbReference type="Gene3D" id="3.40.50.2000">
    <property type="entry name" value="Glycogen Phosphorylase B"/>
    <property type="match status" value="2"/>
</dbReference>
<accession>A0ABV6B4C6</accession>
<dbReference type="SUPFAM" id="SSF53756">
    <property type="entry name" value="UDP-Glycosyltransferase/glycogen phosphorylase"/>
    <property type="match status" value="1"/>
</dbReference>
<evidence type="ECO:0000259" key="1">
    <source>
        <dbReference type="Pfam" id="PF11997"/>
    </source>
</evidence>
<dbReference type="InterPro" id="IPR022622">
    <property type="entry name" value="DUF3492"/>
</dbReference>
<dbReference type="NCBIfam" id="NF038011">
    <property type="entry name" value="PelF"/>
    <property type="match status" value="1"/>
</dbReference>
<keyword evidence="3" id="KW-1185">Reference proteome</keyword>
<comment type="caution">
    <text evidence="2">The sequence shown here is derived from an EMBL/GenBank/DDBJ whole genome shotgun (WGS) entry which is preliminary data.</text>
</comment>
<dbReference type="Pfam" id="PF11997">
    <property type="entry name" value="DUF3492"/>
    <property type="match status" value="1"/>
</dbReference>
<dbReference type="EMBL" id="JBHLYR010000063">
    <property type="protein sequence ID" value="MFB9994555.1"/>
    <property type="molecule type" value="Genomic_DNA"/>
</dbReference>
<dbReference type="PANTHER" id="PTHR12526">
    <property type="entry name" value="GLYCOSYLTRANSFERASE"/>
    <property type="match status" value="1"/>
</dbReference>
<dbReference type="Proteomes" id="UP001589733">
    <property type="component" value="Unassembled WGS sequence"/>
</dbReference>
<feature type="domain" description="DUF3492" evidence="1">
    <location>
        <begin position="3"/>
        <end position="278"/>
    </location>
</feature>
<dbReference type="InterPro" id="IPR047691">
    <property type="entry name" value="PelF-like"/>
</dbReference>
<organism evidence="2 3">
    <name type="scientific">Deinococcus oregonensis</name>
    <dbReference type="NCBI Taxonomy" id="1805970"/>
    <lineage>
        <taxon>Bacteria</taxon>
        <taxon>Thermotogati</taxon>
        <taxon>Deinococcota</taxon>
        <taxon>Deinococci</taxon>
        <taxon>Deinococcales</taxon>
        <taxon>Deinococcaceae</taxon>
        <taxon>Deinococcus</taxon>
    </lineage>
</organism>